<comment type="subunit">
    <text evidence="4">Homodimer.</text>
</comment>
<keyword evidence="4" id="KW-0963">Cytoplasm</keyword>
<dbReference type="Proteomes" id="UP000500767">
    <property type="component" value="Chromosome"/>
</dbReference>
<comment type="subcellular location">
    <subcellularLocation>
        <location evidence="4">Cytoplasm</location>
    </subcellularLocation>
</comment>
<gene>
    <name evidence="5" type="ORF">HN018_21600</name>
</gene>
<dbReference type="EMBL" id="CP053708">
    <property type="protein sequence ID" value="QKE92285.1"/>
    <property type="molecule type" value="Genomic_DNA"/>
</dbReference>
<dbReference type="SUPFAM" id="SSF51351">
    <property type="entry name" value="Triosephosphate isomerase (TIM)"/>
    <property type="match status" value="1"/>
</dbReference>
<comment type="pathway">
    <text evidence="4">Carbohydrate degradation; glycolysis; D-glyceraldehyde 3-phosphate from glycerone phosphate: step 1/1.</text>
</comment>
<protein>
    <recommendedName>
        <fullName evidence="4">Triosephosphate isomerase</fullName>
        <ecNumber evidence="4">5.3.1.1</ecNumber>
    </recommendedName>
</protein>
<dbReference type="PANTHER" id="PTHR21139">
    <property type="entry name" value="TRIOSEPHOSPHATE ISOMERASE"/>
    <property type="match status" value="1"/>
</dbReference>
<keyword evidence="3 4" id="KW-0413">Isomerase</keyword>
<organism evidence="5 6">
    <name type="scientific">Lichenicola cladoniae</name>
    <dbReference type="NCBI Taxonomy" id="1484109"/>
    <lineage>
        <taxon>Bacteria</taxon>
        <taxon>Pseudomonadati</taxon>
        <taxon>Pseudomonadota</taxon>
        <taxon>Alphaproteobacteria</taxon>
        <taxon>Acetobacterales</taxon>
        <taxon>Acetobacteraceae</taxon>
        <taxon>Lichenicola</taxon>
    </lineage>
</organism>
<dbReference type="Pfam" id="PF00121">
    <property type="entry name" value="TIM"/>
    <property type="match status" value="1"/>
</dbReference>
<dbReference type="PANTHER" id="PTHR21139:SF42">
    <property type="entry name" value="TRIOSEPHOSPHATE ISOMERASE"/>
    <property type="match status" value="1"/>
</dbReference>
<comment type="catalytic activity">
    <reaction evidence="4">
        <text>D-glyceraldehyde 3-phosphate = dihydroxyacetone phosphate</text>
        <dbReference type="Rhea" id="RHEA:18585"/>
        <dbReference type="ChEBI" id="CHEBI:57642"/>
        <dbReference type="ChEBI" id="CHEBI:59776"/>
        <dbReference type="EC" id="5.3.1.1"/>
    </reaction>
</comment>
<dbReference type="KEGG" id="lck:HN018_21600"/>
<dbReference type="AlphaFoldDB" id="A0A6M8HVU5"/>
<evidence type="ECO:0000256" key="2">
    <source>
        <dbReference type="ARBA" id="ARBA00007422"/>
    </source>
</evidence>
<comment type="pathway">
    <text evidence="4">Carbohydrate biosynthesis; gluconeogenesis.</text>
</comment>
<dbReference type="InterPro" id="IPR035990">
    <property type="entry name" value="TIM_sf"/>
</dbReference>
<dbReference type="GO" id="GO:0004807">
    <property type="term" value="F:triose-phosphate isomerase activity"/>
    <property type="evidence" value="ECO:0007669"/>
    <property type="project" value="UniProtKB-EC"/>
</dbReference>
<reference evidence="5 6" key="1">
    <citation type="journal article" date="2014" name="World J. Microbiol. Biotechnol.">
        <title>Biodiversity and physiological characteristics of Antarctic and Arctic lichens-associated bacteria.</title>
        <authorList>
            <person name="Lee Y.M."/>
            <person name="Kim E.H."/>
            <person name="Lee H.K."/>
            <person name="Hong S.G."/>
        </authorList>
    </citation>
    <scope>NUCLEOTIDE SEQUENCE [LARGE SCALE GENOMIC DNA]</scope>
    <source>
        <strain evidence="5 6">PAMC 26569</strain>
    </source>
</reference>
<dbReference type="GO" id="GO:0006096">
    <property type="term" value="P:glycolytic process"/>
    <property type="evidence" value="ECO:0007669"/>
    <property type="project" value="UniProtKB-UniPathway"/>
</dbReference>
<keyword evidence="4" id="KW-0324">Glycolysis</keyword>
<dbReference type="EC" id="5.3.1.1" evidence="4"/>
<proteinExistence type="inferred from homology"/>
<evidence type="ECO:0000256" key="4">
    <source>
        <dbReference type="RuleBase" id="RU363013"/>
    </source>
</evidence>
<dbReference type="InterPro" id="IPR013785">
    <property type="entry name" value="Aldolase_TIM"/>
</dbReference>
<comment type="catalytic activity">
    <reaction evidence="1">
        <text>L-erythrulose 1-phosphate = D-erythrulose 4-phosphate</text>
        <dbReference type="Rhea" id="RHEA:49588"/>
        <dbReference type="ChEBI" id="CHEBI:58002"/>
        <dbReference type="ChEBI" id="CHEBI:90796"/>
        <dbReference type="EC" id="5.3.1.33"/>
    </reaction>
</comment>
<dbReference type="GO" id="GO:0006094">
    <property type="term" value="P:gluconeogenesis"/>
    <property type="evidence" value="ECO:0007669"/>
    <property type="project" value="UniProtKB-UniPathway"/>
</dbReference>
<keyword evidence="6" id="KW-1185">Reference proteome</keyword>
<evidence type="ECO:0000256" key="1">
    <source>
        <dbReference type="ARBA" id="ARBA00000148"/>
    </source>
</evidence>
<dbReference type="UniPathway" id="UPA00109">
    <property type="reaction ID" value="UER00189"/>
</dbReference>
<accession>A0A6M8HVU5</accession>
<dbReference type="GO" id="GO:0019563">
    <property type="term" value="P:glycerol catabolic process"/>
    <property type="evidence" value="ECO:0007669"/>
    <property type="project" value="TreeGrafter"/>
</dbReference>
<dbReference type="GO" id="GO:0005829">
    <property type="term" value="C:cytosol"/>
    <property type="evidence" value="ECO:0007669"/>
    <property type="project" value="TreeGrafter"/>
</dbReference>
<keyword evidence="4" id="KW-0312">Gluconeogenesis</keyword>
<comment type="similarity">
    <text evidence="2 4">Belongs to the triosephosphate isomerase family.</text>
</comment>
<dbReference type="GO" id="GO:0046166">
    <property type="term" value="P:glyceraldehyde-3-phosphate biosynthetic process"/>
    <property type="evidence" value="ECO:0007669"/>
    <property type="project" value="TreeGrafter"/>
</dbReference>
<dbReference type="InterPro" id="IPR000652">
    <property type="entry name" value="Triosephosphate_isomerase"/>
</dbReference>
<evidence type="ECO:0000313" key="5">
    <source>
        <dbReference type="EMBL" id="QKE92285.1"/>
    </source>
</evidence>
<dbReference type="CDD" id="cd00311">
    <property type="entry name" value="TIM"/>
    <property type="match status" value="1"/>
</dbReference>
<dbReference type="PROSITE" id="PS51440">
    <property type="entry name" value="TIM_2"/>
    <property type="match status" value="1"/>
</dbReference>
<evidence type="ECO:0000256" key="3">
    <source>
        <dbReference type="ARBA" id="ARBA00023235"/>
    </source>
</evidence>
<dbReference type="UniPathway" id="UPA00138"/>
<name>A0A6M8HVU5_9PROT</name>
<evidence type="ECO:0000313" key="6">
    <source>
        <dbReference type="Proteomes" id="UP000500767"/>
    </source>
</evidence>
<sequence length="163" mass="17118">MAVVQRRLMAGTGWKMNNDAAGTARYGAAIRAGLGIGPEAAVAALLDLFVLPPFTSLHAAQAAFRGTPVAIGAQNVHWDESGAWTGEISAPMLAEAGCRYVALAHSERLTHFSESYPLVRLKVNVALRHGITPVLCLGETADEREAGQADAVLATQVRTALAD</sequence>
<dbReference type="Gene3D" id="3.20.20.70">
    <property type="entry name" value="Aldolase class I"/>
    <property type="match status" value="1"/>
</dbReference>